<name>A0A9Q3EBM8_9BASI</name>
<protein>
    <submittedName>
        <fullName evidence="2">Uncharacterized protein</fullName>
    </submittedName>
</protein>
<accession>A0A9Q3EBM8</accession>
<evidence type="ECO:0000313" key="3">
    <source>
        <dbReference type="Proteomes" id="UP000765509"/>
    </source>
</evidence>
<organism evidence="2 3">
    <name type="scientific">Austropuccinia psidii MF-1</name>
    <dbReference type="NCBI Taxonomy" id="1389203"/>
    <lineage>
        <taxon>Eukaryota</taxon>
        <taxon>Fungi</taxon>
        <taxon>Dikarya</taxon>
        <taxon>Basidiomycota</taxon>
        <taxon>Pucciniomycotina</taxon>
        <taxon>Pucciniomycetes</taxon>
        <taxon>Pucciniales</taxon>
        <taxon>Sphaerophragmiaceae</taxon>
        <taxon>Austropuccinia</taxon>
    </lineage>
</organism>
<evidence type="ECO:0000313" key="2">
    <source>
        <dbReference type="EMBL" id="MBW0516155.1"/>
    </source>
</evidence>
<reference evidence="2" key="1">
    <citation type="submission" date="2021-03" db="EMBL/GenBank/DDBJ databases">
        <title>Draft genome sequence of rust myrtle Austropuccinia psidii MF-1, a brazilian biotype.</title>
        <authorList>
            <person name="Quecine M.C."/>
            <person name="Pachon D.M.R."/>
            <person name="Bonatelli M.L."/>
            <person name="Correr F.H."/>
            <person name="Franceschini L.M."/>
            <person name="Leite T.F."/>
            <person name="Margarido G.R.A."/>
            <person name="Almeida C.A."/>
            <person name="Ferrarezi J.A."/>
            <person name="Labate C.A."/>
        </authorList>
    </citation>
    <scope>NUCLEOTIDE SEQUENCE</scope>
    <source>
        <strain evidence="2">MF-1</strain>
    </source>
</reference>
<keyword evidence="3" id="KW-1185">Reference proteome</keyword>
<dbReference type="EMBL" id="AVOT02025082">
    <property type="protein sequence ID" value="MBW0516155.1"/>
    <property type="molecule type" value="Genomic_DNA"/>
</dbReference>
<feature type="region of interest" description="Disordered" evidence="1">
    <location>
        <begin position="67"/>
        <end position="133"/>
    </location>
</feature>
<feature type="compositionally biased region" description="Basic residues" evidence="1">
    <location>
        <begin position="107"/>
        <end position="120"/>
    </location>
</feature>
<gene>
    <name evidence="2" type="ORF">O181_055870</name>
</gene>
<dbReference type="AlphaFoldDB" id="A0A9Q3EBM8"/>
<dbReference type="Proteomes" id="UP000765509">
    <property type="component" value="Unassembled WGS sequence"/>
</dbReference>
<feature type="compositionally biased region" description="Polar residues" evidence="1">
    <location>
        <begin position="124"/>
        <end position="133"/>
    </location>
</feature>
<proteinExistence type="predicted"/>
<comment type="caution">
    <text evidence="2">The sequence shown here is derived from an EMBL/GenBank/DDBJ whole genome shotgun (WGS) entry which is preliminary data.</text>
</comment>
<evidence type="ECO:0000256" key="1">
    <source>
        <dbReference type="SAM" id="MobiDB-lite"/>
    </source>
</evidence>
<sequence>MEARKQEWELLSSLWIGKLKSYLKVRNCLGTKTKQELLKGWAPISCKGRFPKIEYWLITKTMVSEDQKKELVQRGNSPVEAPQASPIKNPPQQTPSTGRKAPNRNQKSNKKAKGKGKPKWNKPYLQNNRTPKK</sequence>